<feature type="transmembrane region" description="Helical" evidence="1">
    <location>
        <begin position="135"/>
        <end position="158"/>
    </location>
</feature>
<comment type="similarity">
    <text evidence="1">Belongs to the DedA family.</text>
</comment>
<comment type="caution">
    <text evidence="2">The sequence shown here is derived from an EMBL/GenBank/DDBJ whole genome shotgun (WGS) entry which is preliminary data.</text>
</comment>
<comment type="subcellular location">
    <subcellularLocation>
        <location evidence="1">Cell membrane</location>
        <topology evidence="1">Multi-pass membrane protein</topology>
    </subcellularLocation>
</comment>
<dbReference type="PANTHER" id="PTHR30353">
    <property type="entry name" value="INNER MEMBRANE PROTEIN DEDA-RELATED"/>
    <property type="match status" value="1"/>
</dbReference>
<gene>
    <name evidence="2" type="ORF">FCN18_08790</name>
</gene>
<feature type="transmembrane region" description="Helical" evidence="1">
    <location>
        <begin position="15"/>
        <end position="45"/>
    </location>
</feature>
<evidence type="ECO:0008006" key="4">
    <source>
        <dbReference type="Google" id="ProtNLM"/>
    </source>
</evidence>
<reference evidence="2 3" key="1">
    <citation type="journal article" date="2015" name="Antonie Van Leeuwenhoek">
        <title>Prauserella endophytica sp. nov., an endophytic actinobacterium isolated from Tamarix taklamakanensis.</title>
        <authorList>
            <person name="Liu J.M."/>
            <person name="Habden X."/>
            <person name="Guo L."/>
            <person name="Tuo L."/>
            <person name="Jiang Z.K."/>
            <person name="Liu S.W."/>
            <person name="Liu X.F."/>
            <person name="Chen L."/>
            <person name="Li R.F."/>
            <person name="Zhang Y.Q."/>
            <person name="Sun C.H."/>
        </authorList>
    </citation>
    <scope>NUCLEOTIDE SEQUENCE [LARGE SCALE GENOMIC DNA]</scope>
    <source>
        <strain evidence="2 3">CGMCC 4.7182</strain>
    </source>
</reference>
<dbReference type="Proteomes" id="UP000309992">
    <property type="component" value="Unassembled WGS sequence"/>
</dbReference>
<feature type="transmembrane region" description="Helical" evidence="1">
    <location>
        <begin position="164"/>
        <end position="186"/>
    </location>
</feature>
<dbReference type="PANTHER" id="PTHR30353:SF0">
    <property type="entry name" value="TRANSMEMBRANE PROTEIN"/>
    <property type="match status" value="1"/>
</dbReference>
<dbReference type="InterPro" id="IPR032818">
    <property type="entry name" value="DedA-like"/>
</dbReference>
<dbReference type="RefSeq" id="WP_112270468.1">
    <property type="nucleotide sequence ID" value="NZ_SWMS01000003.1"/>
</dbReference>
<dbReference type="EMBL" id="SWMS01000003">
    <property type="protein sequence ID" value="TKG72332.1"/>
    <property type="molecule type" value="Genomic_DNA"/>
</dbReference>
<keyword evidence="1" id="KW-0812">Transmembrane</keyword>
<proteinExistence type="inferred from homology"/>
<feature type="transmembrane region" description="Helical" evidence="1">
    <location>
        <begin position="57"/>
        <end position="76"/>
    </location>
</feature>
<keyword evidence="1" id="KW-0472">Membrane</keyword>
<organism evidence="2 3">
    <name type="scientific">Prauserella endophytica</name>
    <dbReference type="NCBI Taxonomy" id="1592324"/>
    <lineage>
        <taxon>Bacteria</taxon>
        <taxon>Bacillati</taxon>
        <taxon>Actinomycetota</taxon>
        <taxon>Actinomycetes</taxon>
        <taxon>Pseudonocardiales</taxon>
        <taxon>Pseudonocardiaceae</taxon>
        <taxon>Prauserella</taxon>
        <taxon>Prauserella coralliicola group</taxon>
    </lineage>
</organism>
<evidence type="ECO:0000313" key="2">
    <source>
        <dbReference type="EMBL" id="TKG72332.1"/>
    </source>
</evidence>
<evidence type="ECO:0000313" key="3">
    <source>
        <dbReference type="Proteomes" id="UP000309992"/>
    </source>
</evidence>
<keyword evidence="1" id="KW-1003">Cell membrane</keyword>
<name>A0ABY2S9N3_9PSEU</name>
<protein>
    <recommendedName>
        <fullName evidence="4">DedA family protein</fullName>
    </recommendedName>
</protein>
<accession>A0ABY2S9N3</accession>
<keyword evidence="3" id="KW-1185">Reference proteome</keyword>
<evidence type="ECO:0000256" key="1">
    <source>
        <dbReference type="RuleBase" id="RU367016"/>
    </source>
</evidence>
<sequence>MPDVLPWLAGLPRPLLLVVAGLLVTAEAGLLIGVALPGASAVIAIGVLARGGLAEPALAAATVALAAVVGTQLAYLRGRQGALPTPRRLHGPRGRALGLLERRGVAALGVAQWFAVTRTLTPRLAGYGGMTYRRFAAVSVPVAALWGATLTTLGYVAASAYDSLAQWFGLSAVAVLAAVAVVGWLVRRALARARRGYPSMSACKPGA</sequence>
<keyword evidence="1" id="KW-1133">Transmembrane helix</keyword>